<evidence type="ECO:0000256" key="1">
    <source>
        <dbReference type="ARBA" id="ARBA00004370"/>
    </source>
</evidence>
<dbReference type="STRING" id="1798542.A3F54_02925"/>
<dbReference type="GO" id="GO:0005886">
    <property type="term" value="C:plasma membrane"/>
    <property type="evidence" value="ECO:0007669"/>
    <property type="project" value="TreeGrafter"/>
</dbReference>
<evidence type="ECO:0000313" key="7">
    <source>
        <dbReference type="EMBL" id="OGY85340.1"/>
    </source>
</evidence>
<gene>
    <name evidence="7" type="ORF">A3F54_02925</name>
</gene>
<dbReference type="Gene3D" id="3.40.710.10">
    <property type="entry name" value="DD-peptidase/beta-lactamase superfamily"/>
    <property type="match status" value="1"/>
</dbReference>
<keyword evidence="4" id="KW-0812">Transmembrane</keyword>
<dbReference type="GO" id="GO:0071555">
    <property type="term" value="P:cell wall organization"/>
    <property type="evidence" value="ECO:0007669"/>
    <property type="project" value="TreeGrafter"/>
</dbReference>
<accession>A0A1G2BAN3</accession>
<dbReference type="InterPro" id="IPR005311">
    <property type="entry name" value="PBP_dimer"/>
</dbReference>
<dbReference type="Pfam" id="PF00905">
    <property type="entry name" value="Transpeptidase"/>
    <property type="match status" value="1"/>
</dbReference>
<protein>
    <recommendedName>
        <fullName evidence="9">Penicillin-binding protein 2</fullName>
    </recommendedName>
</protein>
<evidence type="ECO:0000256" key="3">
    <source>
        <dbReference type="SAM" id="MobiDB-lite"/>
    </source>
</evidence>
<feature type="transmembrane region" description="Helical" evidence="4">
    <location>
        <begin position="31"/>
        <end position="55"/>
    </location>
</feature>
<organism evidence="7 8">
    <name type="scientific">Candidatus Kerfeldbacteria bacterium RIFCSPHIGHO2_12_FULL_48_17</name>
    <dbReference type="NCBI Taxonomy" id="1798542"/>
    <lineage>
        <taxon>Bacteria</taxon>
        <taxon>Candidatus Kerfeldiibacteriota</taxon>
    </lineage>
</organism>
<feature type="region of interest" description="Disordered" evidence="3">
    <location>
        <begin position="1"/>
        <end position="21"/>
    </location>
</feature>
<dbReference type="PANTHER" id="PTHR30627:SF1">
    <property type="entry name" value="PEPTIDOGLYCAN D,D-TRANSPEPTIDASE FTSI"/>
    <property type="match status" value="1"/>
</dbReference>
<evidence type="ECO:0008006" key="9">
    <source>
        <dbReference type="Google" id="ProtNLM"/>
    </source>
</evidence>
<dbReference type="SUPFAM" id="SSF56601">
    <property type="entry name" value="beta-lactamase/transpeptidase-like"/>
    <property type="match status" value="1"/>
</dbReference>
<keyword evidence="2 4" id="KW-0472">Membrane</keyword>
<dbReference type="Proteomes" id="UP000176952">
    <property type="component" value="Unassembled WGS sequence"/>
</dbReference>
<keyword evidence="4" id="KW-1133">Transmembrane helix</keyword>
<evidence type="ECO:0000259" key="6">
    <source>
        <dbReference type="Pfam" id="PF03717"/>
    </source>
</evidence>
<feature type="domain" description="Penicillin-binding protein dimerisation" evidence="6">
    <location>
        <begin position="93"/>
        <end position="230"/>
    </location>
</feature>
<dbReference type="Pfam" id="PF03717">
    <property type="entry name" value="PBP_dimer"/>
    <property type="match status" value="1"/>
</dbReference>
<evidence type="ECO:0000259" key="5">
    <source>
        <dbReference type="Pfam" id="PF00905"/>
    </source>
</evidence>
<evidence type="ECO:0000256" key="4">
    <source>
        <dbReference type="SAM" id="Phobius"/>
    </source>
</evidence>
<comment type="subcellular location">
    <subcellularLocation>
        <location evidence="1">Membrane</location>
    </subcellularLocation>
</comment>
<dbReference type="InterPro" id="IPR050515">
    <property type="entry name" value="Beta-lactam/transpept"/>
</dbReference>
<evidence type="ECO:0000313" key="8">
    <source>
        <dbReference type="Proteomes" id="UP000176952"/>
    </source>
</evidence>
<dbReference type="Gene3D" id="3.90.1310.10">
    <property type="entry name" value="Penicillin-binding protein 2a (Domain 2)"/>
    <property type="match status" value="1"/>
</dbReference>
<feature type="compositionally biased region" description="Basic residues" evidence="3">
    <location>
        <begin position="1"/>
        <end position="13"/>
    </location>
</feature>
<proteinExistence type="predicted"/>
<reference evidence="7 8" key="1">
    <citation type="journal article" date="2016" name="Nat. Commun.">
        <title>Thousands of microbial genomes shed light on interconnected biogeochemical processes in an aquifer system.</title>
        <authorList>
            <person name="Anantharaman K."/>
            <person name="Brown C.T."/>
            <person name="Hug L.A."/>
            <person name="Sharon I."/>
            <person name="Castelle C.J."/>
            <person name="Probst A.J."/>
            <person name="Thomas B.C."/>
            <person name="Singh A."/>
            <person name="Wilkins M.J."/>
            <person name="Karaoz U."/>
            <person name="Brodie E.L."/>
            <person name="Williams K.H."/>
            <person name="Hubbard S.S."/>
            <person name="Banfield J.F."/>
        </authorList>
    </citation>
    <scope>NUCLEOTIDE SEQUENCE [LARGE SCALE GENOMIC DNA]</scope>
</reference>
<dbReference type="SUPFAM" id="SSF56519">
    <property type="entry name" value="Penicillin binding protein dimerisation domain"/>
    <property type="match status" value="1"/>
</dbReference>
<name>A0A1G2BAN3_9BACT</name>
<evidence type="ECO:0000256" key="2">
    <source>
        <dbReference type="ARBA" id="ARBA00023136"/>
    </source>
</evidence>
<dbReference type="AlphaFoldDB" id="A0A1G2BAN3"/>
<dbReference type="InterPro" id="IPR001460">
    <property type="entry name" value="PCN-bd_Tpept"/>
</dbReference>
<dbReference type="Gene3D" id="3.30.450.330">
    <property type="match status" value="1"/>
</dbReference>
<feature type="domain" description="Penicillin-binding protein transpeptidase" evidence="5">
    <location>
        <begin position="273"/>
        <end position="584"/>
    </location>
</feature>
<dbReference type="GO" id="GO:0008658">
    <property type="term" value="F:penicillin binding"/>
    <property type="evidence" value="ECO:0007669"/>
    <property type="project" value="InterPro"/>
</dbReference>
<sequence length="602" mass="66614">MKHAVSFRSRKGQPTRPSAGKKWNLNNINRLATLQGVFFIGFAAIILRLFTVMILQHDEYKVLAKGQHEIDQILEPDRGLIRIEDPHSREGTYIIADNQERDLVYAVPKQIKDPKAATEKLAPLLAMDPAQLFAKLSQPESQYKPLLHKASEAQVNAIKALNIEGIAYTKESWRFYPEKSITSHLTGFVGFDENDAKIGQYGIEQYFNEELGGKPGWLQTERDGAGRWITVGERLIEPAQDGYDIVLTIDKNIQFSACNTLKEAVDKHGAKKGTVMVMDPHTGAIKAMCNYPDFDANNYQEAEDLEHYINSAVSEEWEPGSVFKTFTLGAALDQGKISPSTVYHDSGCIRVANYPAPICNSDRKTQNRDVDMNFVMAESLNTGSIYAQQQIGNETWYNYLKNWGFGEPTGIEMAGENRGSIANIGELKDIYAATSTFGQGLQVTPIQLLTAFASVANGGALMKPYIVDKIVLDNGYEVKTEPEKVRQVISAQTAKTLSAMLVNVVENGHAKRAGLPGYFIAGKTGTAQIARTDGRGYDSNKHNDVFVGFGPASSDPQFIMLTKINEPKDVSWAEGSAVPLFGKIADWLVDYMEIPPDRPTDQ</sequence>
<comment type="caution">
    <text evidence="7">The sequence shown here is derived from an EMBL/GenBank/DDBJ whole genome shotgun (WGS) entry which is preliminary data.</text>
</comment>
<dbReference type="EMBL" id="MHKD01000002">
    <property type="protein sequence ID" value="OGY85340.1"/>
    <property type="molecule type" value="Genomic_DNA"/>
</dbReference>
<dbReference type="InterPro" id="IPR012338">
    <property type="entry name" value="Beta-lactam/transpept-like"/>
</dbReference>
<dbReference type="InterPro" id="IPR036138">
    <property type="entry name" value="PBP_dimer_sf"/>
</dbReference>
<dbReference type="PANTHER" id="PTHR30627">
    <property type="entry name" value="PEPTIDOGLYCAN D,D-TRANSPEPTIDASE"/>
    <property type="match status" value="1"/>
</dbReference>